<proteinExistence type="inferred from homology"/>
<dbReference type="SUPFAM" id="SSF48452">
    <property type="entry name" value="TPR-like"/>
    <property type="match status" value="1"/>
</dbReference>
<evidence type="ECO:0000313" key="6">
    <source>
        <dbReference type="EMBL" id="CAE0067135.1"/>
    </source>
</evidence>
<dbReference type="SMART" id="SM00028">
    <property type="entry name" value="TPR"/>
    <property type="match status" value="3"/>
</dbReference>
<name>A0A7S3AAR6_9RHOD</name>
<evidence type="ECO:0000256" key="3">
    <source>
        <dbReference type="PROSITE-ProRule" id="PRU00339"/>
    </source>
</evidence>
<evidence type="ECO:0000256" key="1">
    <source>
        <dbReference type="ARBA" id="ARBA00022737"/>
    </source>
</evidence>
<dbReference type="Gene3D" id="1.25.40.10">
    <property type="entry name" value="Tetratricopeptide repeat domain"/>
    <property type="match status" value="1"/>
</dbReference>
<reference evidence="6" key="1">
    <citation type="submission" date="2021-01" db="EMBL/GenBank/DDBJ databases">
        <authorList>
            <person name="Corre E."/>
            <person name="Pelletier E."/>
            <person name="Niang G."/>
            <person name="Scheremetjew M."/>
            <person name="Finn R."/>
            <person name="Kale V."/>
            <person name="Holt S."/>
            <person name="Cochrane G."/>
            <person name="Meng A."/>
            <person name="Brown T."/>
            <person name="Cohen L."/>
        </authorList>
    </citation>
    <scope>NUCLEOTIDE SEQUENCE</scope>
    <source>
        <strain evidence="6">CCMP 769</strain>
    </source>
</reference>
<keyword evidence="2 3" id="KW-0802">TPR repeat</keyword>
<accession>A0A7S3AAR6</accession>
<sequence>MSTEAASVILSKKLEDGSTDGEVLELLRLAPLRRPEVVLSMRKEWRGGRDQKKLRFWDKLEQAAFAALDRASFDDMDWATRKIFSTFGSSWRLNRLIGMKREAIGDNEESMVVYENMLEKDPNNRAALKRQVTVLRTSGKLSEATAHLCWYLKIYLSDVDAWCELADLYISAGSYPQAIYCYNEALLYEKSNWALYLRLGDVYYTLSDENSMLTARHYYSKSLTLNSKHNVRAMYGLLMSSQALESGSRAQELKNKNLKNWVQEALKTVYKVLRGLRKKKKKKLAFD</sequence>
<protein>
    <recommendedName>
        <fullName evidence="4">ER membrane protein complex subunit 2</fullName>
    </recommendedName>
</protein>
<dbReference type="PROSITE" id="PS50005">
    <property type="entry name" value="TPR"/>
    <property type="match status" value="1"/>
</dbReference>
<evidence type="ECO:0000256" key="4">
    <source>
        <dbReference type="RuleBase" id="RU367091"/>
    </source>
</evidence>
<dbReference type="AlphaFoldDB" id="A0A7S3AAR6"/>
<organism evidence="6">
    <name type="scientific">Rhodosorus marinus</name>
    <dbReference type="NCBI Taxonomy" id="101924"/>
    <lineage>
        <taxon>Eukaryota</taxon>
        <taxon>Rhodophyta</taxon>
        <taxon>Stylonematophyceae</taxon>
        <taxon>Stylonematales</taxon>
        <taxon>Stylonemataceae</taxon>
        <taxon>Rhodosorus</taxon>
    </lineage>
</organism>
<keyword evidence="1" id="KW-0677">Repeat</keyword>
<gene>
    <name evidence="6" type="ORF">RMAR00112_LOCUS35211</name>
</gene>
<comment type="subcellular location">
    <subcellularLocation>
        <location evidence="4">Endoplasmic reticulum membrane</location>
        <topology evidence="4">Peripheral membrane protein</topology>
        <orientation evidence="4">Cytoplasmic side</orientation>
    </subcellularLocation>
</comment>
<dbReference type="InterPro" id="IPR019734">
    <property type="entry name" value="TPR_rpt"/>
</dbReference>
<comment type="similarity">
    <text evidence="4">Belongs to the EMC2 family.</text>
</comment>
<comment type="function">
    <text evidence="4">Part of the endoplasmic reticulum membrane protein complex (EMC) that enables the energy-independent insertion into endoplasmic reticulum membranes of newly synthesized membrane proteins.</text>
</comment>
<evidence type="ECO:0000259" key="5">
    <source>
        <dbReference type="Pfam" id="PF22890"/>
    </source>
</evidence>
<dbReference type="Pfam" id="PF22890">
    <property type="entry name" value="TPR_EMC2"/>
    <property type="match status" value="1"/>
</dbReference>
<dbReference type="GO" id="GO:0072546">
    <property type="term" value="C:EMC complex"/>
    <property type="evidence" value="ECO:0007669"/>
    <property type="project" value="UniProtKB-UniRule"/>
</dbReference>
<feature type="domain" description="EMC2 TPR-like" evidence="5">
    <location>
        <begin position="94"/>
        <end position="191"/>
    </location>
</feature>
<dbReference type="InterPro" id="IPR011990">
    <property type="entry name" value="TPR-like_helical_dom_sf"/>
</dbReference>
<dbReference type="PANTHER" id="PTHR12760">
    <property type="entry name" value="TETRATRICOPEPTIDE REPEAT PROTEIN"/>
    <property type="match status" value="1"/>
</dbReference>
<keyword evidence="4" id="KW-0256">Endoplasmic reticulum</keyword>
<keyword evidence="4" id="KW-0472">Membrane</keyword>
<evidence type="ECO:0000256" key="2">
    <source>
        <dbReference type="ARBA" id="ARBA00022803"/>
    </source>
</evidence>
<dbReference type="EMBL" id="HBHW01045323">
    <property type="protein sequence ID" value="CAE0067135.1"/>
    <property type="molecule type" value="Transcribed_RNA"/>
</dbReference>
<feature type="repeat" description="TPR" evidence="3">
    <location>
        <begin position="159"/>
        <end position="192"/>
    </location>
</feature>
<comment type="subunit">
    <text evidence="4">Component of the ER membrane protein complex (EMC).</text>
</comment>
<dbReference type="InterPro" id="IPR055217">
    <property type="entry name" value="TPR_EMC2"/>
</dbReference>
<dbReference type="InterPro" id="IPR039856">
    <property type="entry name" value="EMC2-like"/>
</dbReference>